<feature type="compositionally biased region" description="Basic and acidic residues" evidence="7">
    <location>
        <begin position="641"/>
        <end position="651"/>
    </location>
</feature>
<dbReference type="InterPro" id="IPR019734">
    <property type="entry name" value="TPR_rpt"/>
</dbReference>
<dbReference type="InterPro" id="IPR000719">
    <property type="entry name" value="Prot_kinase_dom"/>
</dbReference>
<evidence type="ECO:0000256" key="3">
    <source>
        <dbReference type="ARBA" id="ARBA00022777"/>
    </source>
</evidence>
<dbReference type="Proteomes" id="UP000324233">
    <property type="component" value="Chromosome"/>
</dbReference>
<dbReference type="PANTHER" id="PTHR43289">
    <property type="entry name" value="MITOGEN-ACTIVATED PROTEIN KINASE KINASE KINASE 20-RELATED"/>
    <property type="match status" value="1"/>
</dbReference>
<proteinExistence type="predicted"/>
<evidence type="ECO:0000259" key="8">
    <source>
        <dbReference type="PROSITE" id="PS50011"/>
    </source>
</evidence>
<evidence type="ECO:0000256" key="5">
    <source>
        <dbReference type="PROSITE-ProRule" id="PRU00339"/>
    </source>
</evidence>
<protein>
    <submittedName>
        <fullName evidence="9">Serine/threonine-protein kinase Pkn1</fullName>
        <ecNumber evidence="9">2.7.11.1</ecNumber>
    </submittedName>
</protein>
<feature type="region of interest" description="Disordered" evidence="7">
    <location>
        <begin position="630"/>
        <end position="651"/>
    </location>
</feature>
<dbReference type="InterPro" id="IPR017441">
    <property type="entry name" value="Protein_kinase_ATP_BS"/>
</dbReference>
<dbReference type="Gene3D" id="1.10.510.10">
    <property type="entry name" value="Transferase(Phosphotransferase) domain 1"/>
    <property type="match status" value="2"/>
</dbReference>
<dbReference type="PROSITE" id="PS50005">
    <property type="entry name" value="TPR"/>
    <property type="match status" value="2"/>
</dbReference>
<dbReference type="PROSITE" id="PS50011">
    <property type="entry name" value="PROTEIN_KINASE_DOM"/>
    <property type="match status" value="1"/>
</dbReference>
<feature type="repeat" description="TPR" evidence="5">
    <location>
        <begin position="652"/>
        <end position="685"/>
    </location>
</feature>
<dbReference type="AlphaFoldDB" id="A0A5B9W3F7"/>
<dbReference type="EC" id="2.7.11.1" evidence="9"/>
<dbReference type="Pfam" id="PF00069">
    <property type="entry name" value="Pkinase"/>
    <property type="match status" value="1"/>
</dbReference>
<dbReference type="SMART" id="SM00220">
    <property type="entry name" value="S_TKc"/>
    <property type="match status" value="1"/>
</dbReference>
<dbReference type="SUPFAM" id="SSF56112">
    <property type="entry name" value="Protein kinase-like (PK-like)"/>
    <property type="match status" value="1"/>
</dbReference>
<dbReference type="CDD" id="cd14014">
    <property type="entry name" value="STKc_PknB_like"/>
    <property type="match status" value="1"/>
</dbReference>
<reference evidence="9 10" key="1">
    <citation type="submission" date="2019-08" db="EMBL/GenBank/DDBJ databases">
        <title>Deep-cultivation of Planctomycetes and their phenomic and genomic characterization uncovers novel biology.</title>
        <authorList>
            <person name="Wiegand S."/>
            <person name="Jogler M."/>
            <person name="Boedeker C."/>
            <person name="Pinto D."/>
            <person name="Vollmers J."/>
            <person name="Rivas-Marin E."/>
            <person name="Kohn T."/>
            <person name="Peeters S.H."/>
            <person name="Heuer A."/>
            <person name="Rast P."/>
            <person name="Oberbeckmann S."/>
            <person name="Bunk B."/>
            <person name="Jeske O."/>
            <person name="Meyerdierks A."/>
            <person name="Storesund J.E."/>
            <person name="Kallscheuer N."/>
            <person name="Luecker S."/>
            <person name="Lage O.M."/>
            <person name="Pohl T."/>
            <person name="Merkel B.J."/>
            <person name="Hornburger P."/>
            <person name="Mueller R.-W."/>
            <person name="Bruemmer F."/>
            <person name="Labrenz M."/>
            <person name="Spormann A.M."/>
            <person name="Op den Camp H."/>
            <person name="Overmann J."/>
            <person name="Amann R."/>
            <person name="Jetten M.S.M."/>
            <person name="Mascher T."/>
            <person name="Medema M.H."/>
            <person name="Devos D.P."/>
            <person name="Kaster A.-K."/>
            <person name="Ovreas L."/>
            <person name="Rohde M."/>
            <person name="Galperin M.Y."/>
            <person name="Jogler C."/>
        </authorList>
    </citation>
    <scope>NUCLEOTIDE SEQUENCE [LARGE SCALE GENOMIC DNA]</scope>
    <source>
        <strain evidence="9 10">OJF2</strain>
    </source>
</reference>
<dbReference type="SUPFAM" id="SSF48452">
    <property type="entry name" value="TPR-like"/>
    <property type="match status" value="1"/>
</dbReference>
<dbReference type="InterPro" id="IPR011990">
    <property type="entry name" value="TPR-like_helical_dom_sf"/>
</dbReference>
<dbReference type="PROSITE" id="PS00107">
    <property type="entry name" value="PROTEIN_KINASE_ATP"/>
    <property type="match status" value="1"/>
</dbReference>
<accession>A0A5B9W3F7</accession>
<dbReference type="SMART" id="SM00028">
    <property type="entry name" value="TPR"/>
    <property type="match status" value="5"/>
</dbReference>
<evidence type="ECO:0000256" key="7">
    <source>
        <dbReference type="SAM" id="MobiDB-lite"/>
    </source>
</evidence>
<dbReference type="GO" id="GO:0005524">
    <property type="term" value="F:ATP binding"/>
    <property type="evidence" value="ECO:0007669"/>
    <property type="project" value="UniProtKB-UniRule"/>
</dbReference>
<keyword evidence="4 6" id="KW-0067">ATP-binding</keyword>
<dbReference type="KEGG" id="agv:OJF2_36670"/>
<dbReference type="InterPro" id="IPR008271">
    <property type="entry name" value="Ser/Thr_kinase_AS"/>
</dbReference>
<keyword evidence="3 9" id="KW-0418">Kinase</keyword>
<dbReference type="EMBL" id="CP042997">
    <property type="protein sequence ID" value="QEH35122.1"/>
    <property type="molecule type" value="Genomic_DNA"/>
</dbReference>
<name>A0A5B9W3F7_9BACT</name>
<feature type="binding site" evidence="6">
    <location>
        <position position="132"/>
    </location>
    <ligand>
        <name>ATP</name>
        <dbReference type="ChEBI" id="CHEBI:30616"/>
    </ligand>
</feature>
<dbReference type="Pfam" id="PF13432">
    <property type="entry name" value="TPR_16"/>
    <property type="match status" value="2"/>
</dbReference>
<sequence>MDDPVSVHVREMASAWARGRPVAAEDVLAEHPELNTEQAVRLVYEEVCLRREAGQAVATAEVVRRFPQFRDELEFLLDADRLMRPLAKAAELPEAGEDLGPFRLLAELGRGASGRTYIAAEPALADRQVVLKVMAADQEEHLSLARLQHTHIIPLFSEHTFADRGLRALCMPYLGGASLGAVLEAVAKVPPGGRRGRDILDAMDAAQKGRPAPASSDGPYRRYLEQAPYVKAICWIGACLADALHEAHAHRLVHMDVKPSNVLIAGDGLPMLLDFHLARNPIKPSEAVADRLGGTPGWMAPEQAAAMDAVGAGRPVPGAVDHRADIYALGLLLREALGGPGMLAAPPAAAARLRARNPEVSVGLADVLDRCTAPRPEDRYPDAAELADDLRRHITDQPLRGVPNRSPAERWRKWRRRRPGGLIRTASWALAAAFLAGGAAAAWAYFGQRVDEVVDRLHVAQRLRREHRYSEAADLLRLALARADGVPAVHGLRRELGAELHAAELGRKATELHELAEIVRFRHSLPTAAAAADPGIRQLLDRWEATWGLRATLLGQPAGTLDAETEQAIRTDLLELALLWADLRVRQAPRGRGEGQSGAAAAGAREEALAVLDEADKLCGPSPALNRQRRALRQAAGGAPEDARPDPPPRSAWEHYDLGRYYLRAGMIAEAAAELDEAVALNPSDFWANFQQGLCAYALGRFEDAIAAFRACIALNPEAASPYYNRALAEEATGRAAHALDDYRLALARDPGMTSALLNRGKLLLEARRPAEAAADLERALPTTTDRPTLARIEYALALARLALGDRPAALAAARKAAALGHPQARDLADRLSRGDAHRTYVDAYSLL</sequence>
<evidence type="ECO:0000313" key="9">
    <source>
        <dbReference type="EMBL" id="QEH35122.1"/>
    </source>
</evidence>
<dbReference type="RefSeq" id="WP_148594959.1">
    <property type="nucleotide sequence ID" value="NZ_CP042997.1"/>
</dbReference>
<feature type="repeat" description="TPR" evidence="5">
    <location>
        <begin position="686"/>
        <end position="719"/>
    </location>
</feature>
<keyword evidence="5" id="KW-0802">TPR repeat</keyword>
<dbReference type="InterPro" id="IPR011009">
    <property type="entry name" value="Kinase-like_dom_sf"/>
</dbReference>
<feature type="domain" description="Protein kinase" evidence="8">
    <location>
        <begin position="102"/>
        <end position="396"/>
    </location>
</feature>
<dbReference type="Gene3D" id="1.25.40.10">
    <property type="entry name" value="Tetratricopeptide repeat domain"/>
    <property type="match status" value="2"/>
</dbReference>
<dbReference type="PANTHER" id="PTHR43289:SF6">
    <property type="entry name" value="SERINE_THREONINE-PROTEIN KINASE NEKL-3"/>
    <property type="match status" value="1"/>
</dbReference>
<dbReference type="PROSITE" id="PS00108">
    <property type="entry name" value="PROTEIN_KINASE_ST"/>
    <property type="match status" value="1"/>
</dbReference>
<keyword evidence="10" id="KW-1185">Reference proteome</keyword>
<evidence type="ECO:0000256" key="6">
    <source>
        <dbReference type="PROSITE-ProRule" id="PRU10141"/>
    </source>
</evidence>
<gene>
    <name evidence="9" type="primary">pkn1_4</name>
    <name evidence="9" type="ORF">OJF2_36670</name>
</gene>
<dbReference type="OrthoDB" id="6111975at2"/>
<evidence type="ECO:0000256" key="2">
    <source>
        <dbReference type="ARBA" id="ARBA00022741"/>
    </source>
</evidence>
<keyword evidence="2 6" id="KW-0547">Nucleotide-binding</keyword>
<evidence type="ECO:0000313" key="10">
    <source>
        <dbReference type="Proteomes" id="UP000324233"/>
    </source>
</evidence>
<evidence type="ECO:0000256" key="4">
    <source>
        <dbReference type="ARBA" id="ARBA00022840"/>
    </source>
</evidence>
<dbReference type="GO" id="GO:0004674">
    <property type="term" value="F:protein serine/threonine kinase activity"/>
    <property type="evidence" value="ECO:0007669"/>
    <property type="project" value="UniProtKB-EC"/>
</dbReference>
<keyword evidence="1 9" id="KW-0808">Transferase</keyword>
<organism evidence="9 10">
    <name type="scientific">Aquisphaera giovannonii</name>
    <dbReference type="NCBI Taxonomy" id="406548"/>
    <lineage>
        <taxon>Bacteria</taxon>
        <taxon>Pseudomonadati</taxon>
        <taxon>Planctomycetota</taxon>
        <taxon>Planctomycetia</taxon>
        <taxon>Isosphaerales</taxon>
        <taxon>Isosphaeraceae</taxon>
        <taxon>Aquisphaera</taxon>
    </lineage>
</organism>
<evidence type="ECO:0000256" key="1">
    <source>
        <dbReference type="ARBA" id="ARBA00022679"/>
    </source>
</evidence>